<evidence type="ECO:0000313" key="6">
    <source>
        <dbReference type="EMBL" id="SFO35423.1"/>
    </source>
</evidence>
<feature type="DNA-binding region" description="H-T-H motif" evidence="4">
    <location>
        <begin position="26"/>
        <end position="45"/>
    </location>
</feature>
<evidence type="ECO:0000256" key="1">
    <source>
        <dbReference type="ARBA" id="ARBA00023015"/>
    </source>
</evidence>
<name>A0A1I5GHM9_9PSEU</name>
<keyword evidence="3" id="KW-0804">Transcription</keyword>
<dbReference type="Proteomes" id="UP000199137">
    <property type="component" value="Unassembled WGS sequence"/>
</dbReference>
<dbReference type="PANTHER" id="PTHR30055:SF234">
    <property type="entry name" value="HTH-TYPE TRANSCRIPTIONAL REGULATOR BETI"/>
    <property type="match status" value="1"/>
</dbReference>
<dbReference type="InterPro" id="IPR036271">
    <property type="entry name" value="Tet_transcr_reg_TetR-rel_C_sf"/>
</dbReference>
<dbReference type="Gene3D" id="1.10.357.10">
    <property type="entry name" value="Tetracycline Repressor, domain 2"/>
    <property type="match status" value="1"/>
</dbReference>
<organism evidence="6 7">
    <name type="scientific">Amycolatopsis rubida</name>
    <dbReference type="NCBI Taxonomy" id="112413"/>
    <lineage>
        <taxon>Bacteria</taxon>
        <taxon>Bacillati</taxon>
        <taxon>Actinomycetota</taxon>
        <taxon>Actinomycetes</taxon>
        <taxon>Pseudonocardiales</taxon>
        <taxon>Pseudonocardiaceae</taxon>
        <taxon>Amycolatopsis</taxon>
    </lineage>
</organism>
<dbReference type="InterPro" id="IPR009057">
    <property type="entry name" value="Homeodomain-like_sf"/>
</dbReference>
<dbReference type="EMBL" id="FOWC01000001">
    <property type="protein sequence ID" value="SFO35423.1"/>
    <property type="molecule type" value="Genomic_DNA"/>
</dbReference>
<evidence type="ECO:0000259" key="5">
    <source>
        <dbReference type="PROSITE" id="PS50977"/>
    </source>
</evidence>
<proteinExistence type="predicted"/>
<dbReference type="AlphaFoldDB" id="A0A1I5GHM9"/>
<dbReference type="Pfam" id="PF00440">
    <property type="entry name" value="TetR_N"/>
    <property type="match status" value="1"/>
</dbReference>
<protein>
    <submittedName>
        <fullName evidence="6">Transcriptional regulator, TetR family</fullName>
    </submittedName>
</protein>
<keyword evidence="2 4" id="KW-0238">DNA-binding</keyword>
<dbReference type="RefSeq" id="WP_093572583.1">
    <property type="nucleotide sequence ID" value="NZ_FOWC01000001.1"/>
</dbReference>
<accession>A0A1I5GHM9</accession>
<keyword evidence="1" id="KW-0805">Transcription regulation</keyword>
<dbReference type="PROSITE" id="PS50977">
    <property type="entry name" value="HTH_TETR_2"/>
    <property type="match status" value="1"/>
</dbReference>
<dbReference type="STRING" id="112413.SAMN05421854_1011613"/>
<dbReference type="PANTHER" id="PTHR30055">
    <property type="entry name" value="HTH-TYPE TRANSCRIPTIONAL REGULATOR RUTR"/>
    <property type="match status" value="1"/>
</dbReference>
<dbReference type="PRINTS" id="PR00455">
    <property type="entry name" value="HTHTETR"/>
</dbReference>
<dbReference type="GO" id="GO:0003700">
    <property type="term" value="F:DNA-binding transcription factor activity"/>
    <property type="evidence" value="ECO:0007669"/>
    <property type="project" value="TreeGrafter"/>
</dbReference>
<dbReference type="OrthoDB" id="3784817at2"/>
<evidence type="ECO:0000256" key="2">
    <source>
        <dbReference type="ARBA" id="ARBA00023125"/>
    </source>
</evidence>
<sequence>MPEDTRARIITAALDLLASGGPDAVSTRAVSSAAGVQPPTIYRLFGDKDGLLDAITVQGYADYLEAKTAQPPAEDPLEDLRRGWDQHLEFGLANPALYLLMTTRPGPSPALEKSLEILATRVSRVASAGRLRVPEPLAAALIHAAGSGATLSLISTPPDSRDRAVSVAAREAVIAAISTDRPVSRTPGPAAAATALRAVLPQVSGLSEAEKALMGEWLDRITD</sequence>
<evidence type="ECO:0000256" key="4">
    <source>
        <dbReference type="PROSITE-ProRule" id="PRU00335"/>
    </source>
</evidence>
<dbReference type="InterPro" id="IPR050109">
    <property type="entry name" value="HTH-type_TetR-like_transc_reg"/>
</dbReference>
<dbReference type="SUPFAM" id="SSF46689">
    <property type="entry name" value="Homeodomain-like"/>
    <property type="match status" value="1"/>
</dbReference>
<evidence type="ECO:0000313" key="7">
    <source>
        <dbReference type="Proteomes" id="UP000199137"/>
    </source>
</evidence>
<reference evidence="6 7" key="1">
    <citation type="submission" date="2016-10" db="EMBL/GenBank/DDBJ databases">
        <authorList>
            <person name="de Groot N.N."/>
        </authorList>
    </citation>
    <scope>NUCLEOTIDE SEQUENCE [LARGE SCALE GENOMIC DNA]</scope>
    <source>
        <strain evidence="6 7">DSM 44637</strain>
    </source>
</reference>
<evidence type="ECO:0000256" key="3">
    <source>
        <dbReference type="ARBA" id="ARBA00023163"/>
    </source>
</evidence>
<dbReference type="SUPFAM" id="SSF48498">
    <property type="entry name" value="Tetracyclin repressor-like, C-terminal domain"/>
    <property type="match status" value="1"/>
</dbReference>
<gene>
    <name evidence="6" type="ORF">SAMN05421854_1011613</name>
</gene>
<dbReference type="GO" id="GO:0000976">
    <property type="term" value="F:transcription cis-regulatory region binding"/>
    <property type="evidence" value="ECO:0007669"/>
    <property type="project" value="TreeGrafter"/>
</dbReference>
<dbReference type="InterPro" id="IPR001647">
    <property type="entry name" value="HTH_TetR"/>
</dbReference>
<feature type="domain" description="HTH tetR-type" evidence="5">
    <location>
        <begin position="3"/>
        <end position="63"/>
    </location>
</feature>